<organism evidence="3 4">
    <name type="scientific">Asbolus verrucosus</name>
    <name type="common">Desert ironclad beetle</name>
    <dbReference type="NCBI Taxonomy" id="1661398"/>
    <lineage>
        <taxon>Eukaryota</taxon>
        <taxon>Metazoa</taxon>
        <taxon>Ecdysozoa</taxon>
        <taxon>Arthropoda</taxon>
        <taxon>Hexapoda</taxon>
        <taxon>Insecta</taxon>
        <taxon>Pterygota</taxon>
        <taxon>Neoptera</taxon>
        <taxon>Endopterygota</taxon>
        <taxon>Coleoptera</taxon>
        <taxon>Polyphaga</taxon>
        <taxon>Cucujiformia</taxon>
        <taxon>Tenebrionidae</taxon>
        <taxon>Pimeliinae</taxon>
        <taxon>Asbolus</taxon>
    </lineage>
</organism>
<feature type="signal peptide" evidence="2">
    <location>
        <begin position="1"/>
        <end position="18"/>
    </location>
</feature>
<gene>
    <name evidence="3" type="ORF">BDFB_010251</name>
</gene>
<name>A0A482V145_ASBVE</name>
<evidence type="ECO:0000256" key="2">
    <source>
        <dbReference type="SAM" id="SignalP"/>
    </source>
</evidence>
<reference evidence="3 4" key="1">
    <citation type="submission" date="2017-03" db="EMBL/GenBank/DDBJ databases">
        <title>Genome of the blue death feigning beetle - Asbolus verrucosus.</title>
        <authorList>
            <person name="Rider S.D."/>
        </authorList>
    </citation>
    <scope>NUCLEOTIDE SEQUENCE [LARGE SCALE GENOMIC DNA]</scope>
    <source>
        <strain evidence="3">Butters</strain>
        <tissue evidence="3">Head and leg muscle</tissue>
    </source>
</reference>
<accession>A0A482V145</accession>
<sequence>MELLNFISLISLFAAVSARIYSFENADGSYTVGHTSDSRGQSANSVLALLTKGAGYTTDGNHETQPTASYQQPSSRSEPYPVQSRGLLGSHMEILQLIEVFLKFKGELGARLRDLMRDNYDLIRSVYQNILQKIGNLHAFTLMGVKILRKILEFAVTLMVNWQVSLPPVSLGLNVGSGFGASNEDASMDMSTNFFNNK</sequence>
<feature type="chain" id="PRO_5019797464" evidence="2">
    <location>
        <begin position="19"/>
        <end position="198"/>
    </location>
</feature>
<dbReference type="AlphaFoldDB" id="A0A482V145"/>
<proteinExistence type="predicted"/>
<evidence type="ECO:0000313" key="4">
    <source>
        <dbReference type="Proteomes" id="UP000292052"/>
    </source>
</evidence>
<dbReference type="EMBL" id="QDEB01133867">
    <property type="protein sequence ID" value="RZB38773.1"/>
    <property type="molecule type" value="Genomic_DNA"/>
</dbReference>
<comment type="caution">
    <text evidence="3">The sequence shown here is derived from an EMBL/GenBank/DDBJ whole genome shotgun (WGS) entry which is preliminary data.</text>
</comment>
<keyword evidence="4" id="KW-1185">Reference proteome</keyword>
<evidence type="ECO:0000313" key="3">
    <source>
        <dbReference type="EMBL" id="RZB38773.1"/>
    </source>
</evidence>
<dbReference type="Proteomes" id="UP000292052">
    <property type="component" value="Unassembled WGS sequence"/>
</dbReference>
<protein>
    <submittedName>
        <fullName evidence="3">Uncharacterized protein</fullName>
    </submittedName>
</protein>
<feature type="region of interest" description="Disordered" evidence="1">
    <location>
        <begin position="56"/>
        <end position="82"/>
    </location>
</feature>
<keyword evidence="2" id="KW-0732">Signal</keyword>
<feature type="compositionally biased region" description="Polar residues" evidence="1">
    <location>
        <begin position="63"/>
        <end position="77"/>
    </location>
</feature>
<evidence type="ECO:0000256" key="1">
    <source>
        <dbReference type="SAM" id="MobiDB-lite"/>
    </source>
</evidence>
<dbReference type="OrthoDB" id="6748747at2759"/>